<keyword evidence="1" id="KW-0479">Metal-binding</keyword>
<dbReference type="GO" id="GO:0008270">
    <property type="term" value="F:zinc ion binding"/>
    <property type="evidence" value="ECO:0007669"/>
    <property type="project" value="UniProtKB-KW"/>
</dbReference>
<feature type="domain" description="CHY-type" evidence="6">
    <location>
        <begin position="843"/>
        <end position="910"/>
    </location>
</feature>
<organism evidence="7 8">
    <name type="scientific">Hymenoscyphus fraxineus</name>
    <dbReference type="NCBI Taxonomy" id="746836"/>
    <lineage>
        <taxon>Eukaryota</taxon>
        <taxon>Fungi</taxon>
        <taxon>Dikarya</taxon>
        <taxon>Ascomycota</taxon>
        <taxon>Pezizomycotina</taxon>
        <taxon>Leotiomycetes</taxon>
        <taxon>Helotiales</taxon>
        <taxon>Helotiaceae</taxon>
        <taxon>Hymenoscyphus</taxon>
    </lineage>
</organism>
<proteinExistence type="predicted"/>
<keyword evidence="2 4" id="KW-0863">Zinc-finger</keyword>
<accession>A0A9N9PK21</accession>
<dbReference type="PROSITE" id="PS51266">
    <property type="entry name" value="ZF_CHY"/>
    <property type="match status" value="1"/>
</dbReference>
<feature type="compositionally biased region" description="Basic and acidic residues" evidence="5">
    <location>
        <begin position="598"/>
        <end position="613"/>
    </location>
</feature>
<evidence type="ECO:0000256" key="1">
    <source>
        <dbReference type="ARBA" id="ARBA00022723"/>
    </source>
</evidence>
<feature type="compositionally biased region" description="Basic and acidic residues" evidence="5">
    <location>
        <begin position="925"/>
        <end position="934"/>
    </location>
</feature>
<sequence length="949" mass="105300">MSRIDSFTALFTVQSSTTRIATATATATEIQTQIHDSKEPSDQLKIISVSSFSIILSPLLIPQDALLKTSSDCNEGLASTIFNPPPVDRHLAPAPVPAPHPTKRHIPIILHNYPSFSPLSRGATHPLTTTTTSFIINVNTKIRTSPPSQTWSPQHNYHPQTILITCPYSWGSSARLTDALAVVAIGLPSASPAAEQPPKSRLHWAETQETLGLAEVIQITIADTLLGTCRAGDNCSYLHSNEKFQSQVGHGESSDLVQDRRQAVTQPIASRIVPKPVSQVQTQDPREYQLGQLRRRFSPKELRQPDGTTILKFNLTPSDPDFPFEMSALECSLYVPSGYPRDIVSLKVGNKEIPRGFALNIEFGFSNLIDHSPDKTLLELVKALDKNLESFLSAPKADTVKLVPNKDTRHLLTTPARSVEPATASSKADGLQPMRSATTVSTLSNEAAAKPVVFFTAQQKAEASKRRENEVRQLEARMGRLPLYRKSADGIAYTLPVEPRRRSELPTAIQAVKSVRLFVPLLYPLQSCRIQLEGVDPDDSKAVERGFELRTREQKETTLMGHINHLAQNMHVFAKTVLESKPITATLVSQPPVAETASLDKGKGVEGQQDTERSHIQYIARPPEWTTLHHEEHSNSESDFYDSYDSGDDDTDEASGADIQAEDEKLSVSNVQSRNDQQRGTAISFPFIELYGIELMELVTLNVTVKCERCRDIMEVNGLRNGVPKSESCKKCASTLTINFRRDFVHAHAVRAGFLDLEGCAAMDMLPSTFIPTCSGCSTTYPLPGIISVQGETTSNICRECHQKFTFKIPQTKFLRISQTDRLPPSSGPRKKKEVLGLVAGTELPKRGRCRHYTKSFRWFRFSCCQKVYACDKCHDEGEEHPNEWANRMICGWCSREGNYRPEDCGVCHGVLIGKRGGGFWEGGKGTRDKVKMSRKDKRKYRRIGGSKS</sequence>
<keyword evidence="8" id="KW-1185">Reference proteome</keyword>
<dbReference type="Pfam" id="PF05495">
    <property type="entry name" value="zf-CHY"/>
    <property type="match status" value="1"/>
</dbReference>
<feature type="region of interest" description="Disordered" evidence="5">
    <location>
        <begin position="416"/>
        <end position="435"/>
    </location>
</feature>
<dbReference type="AlphaFoldDB" id="A0A9N9PK21"/>
<evidence type="ECO:0000313" key="8">
    <source>
        <dbReference type="Proteomes" id="UP000696280"/>
    </source>
</evidence>
<gene>
    <name evidence="7" type="ORF">HYFRA_00003927</name>
</gene>
<evidence type="ECO:0000259" key="6">
    <source>
        <dbReference type="PROSITE" id="PS51266"/>
    </source>
</evidence>
<name>A0A9N9PK21_9HELO</name>
<keyword evidence="3" id="KW-0862">Zinc</keyword>
<dbReference type="Proteomes" id="UP000696280">
    <property type="component" value="Unassembled WGS sequence"/>
</dbReference>
<feature type="compositionally biased region" description="Basic residues" evidence="5">
    <location>
        <begin position="935"/>
        <end position="949"/>
    </location>
</feature>
<comment type="caution">
    <text evidence="7">The sequence shown here is derived from an EMBL/GenBank/DDBJ whole genome shotgun (WGS) entry which is preliminary data.</text>
</comment>
<feature type="region of interest" description="Disordered" evidence="5">
    <location>
        <begin position="594"/>
        <end position="613"/>
    </location>
</feature>
<evidence type="ECO:0000256" key="5">
    <source>
        <dbReference type="SAM" id="MobiDB-lite"/>
    </source>
</evidence>
<dbReference type="SUPFAM" id="SSF161219">
    <property type="entry name" value="CHY zinc finger-like"/>
    <property type="match status" value="1"/>
</dbReference>
<feature type="region of interest" description="Disordered" evidence="5">
    <location>
        <begin position="622"/>
        <end position="655"/>
    </location>
</feature>
<protein>
    <recommendedName>
        <fullName evidence="6">CHY-type domain-containing protein</fullName>
    </recommendedName>
</protein>
<evidence type="ECO:0000313" key="7">
    <source>
        <dbReference type="EMBL" id="CAG8956539.1"/>
    </source>
</evidence>
<feature type="compositionally biased region" description="Acidic residues" evidence="5">
    <location>
        <begin position="639"/>
        <end position="655"/>
    </location>
</feature>
<feature type="compositionally biased region" description="Basic and acidic residues" evidence="5">
    <location>
        <begin position="627"/>
        <end position="636"/>
    </location>
</feature>
<dbReference type="EMBL" id="CAJVRL010000070">
    <property type="protein sequence ID" value="CAG8956539.1"/>
    <property type="molecule type" value="Genomic_DNA"/>
</dbReference>
<dbReference type="InterPro" id="IPR037274">
    <property type="entry name" value="Znf_CHY_sf"/>
</dbReference>
<evidence type="ECO:0000256" key="4">
    <source>
        <dbReference type="PROSITE-ProRule" id="PRU00601"/>
    </source>
</evidence>
<reference evidence="7" key="1">
    <citation type="submission" date="2021-07" db="EMBL/GenBank/DDBJ databases">
        <authorList>
            <person name="Durling M."/>
        </authorList>
    </citation>
    <scope>NUCLEOTIDE SEQUENCE</scope>
</reference>
<dbReference type="InterPro" id="IPR008913">
    <property type="entry name" value="Znf_CHY"/>
</dbReference>
<evidence type="ECO:0000256" key="2">
    <source>
        <dbReference type="ARBA" id="ARBA00022771"/>
    </source>
</evidence>
<evidence type="ECO:0000256" key="3">
    <source>
        <dbReference type="ARBA" id="ARBA00022833"/>
    </source>
</evidence>
<dbReference type="OrthoDB" id="10253329at2759"/>
<feature type="region of interest" description="Disordered" evidence="5">
    <location>
        <begin position="925"/>
        <end position="949"/>
    </location>
</feature>